<evidence type="ECO:0008006" key="3">
    <source>
        <dbReference type="Google" id="ProtNLM"/>
    </source>
</evidence>
<proteinExistence type="predicted"/>
<organism evidence="1 2">
    <name type="scientific">Caldisphaera lagunensis (strain DSM 15908 / JCM 11604 / ANMR 0165 / IC-154)</name>
    <dbReference type="NCBI Taxonomy" id="1056495"/>
    <lineage>
        <taxon>Archaea</taxon>
        <taxon>Thermoproteota</taxon>
        <taxon>Thermoprotei</taxon>
        <taxon>Acidilobales</taxon>
        <taxon>Caldisphaeraceae</taxon>
        <taxon>Caldisphaera</taxon>
    </lineage>
</organism>
<dbReference type="HOGENOM" id="CLU_932553_0_0_2"/>
<dbReference type="KEGG" id="clg:Calag_0923"/>
<dbReference type="EMBL" id="CP003378">
    <property type="protein sequence ID" value="AFZ70654.1"/>
    <property type="molecule type" value="Genomic_DNA"/>
</dbReference>
<name>L0AB63_CALLD</name>
<dbReference type="CDD" id="cd00761">
    <property type="entry name" value="Glyco_tranf_GTA_type"/>
    <property type="match status" value="1"/>
</dbReference>
<gene>
    <name evidence="1" type="ordered locus">Calag_0923</name>
</gene>
<reference evidence="2" key="1">
    <citation type="submission" date="2012-03" db="EMBL/GenBank/DDBJ databases">
        <title>Complete genome of Caldisphaera lagunensis DSM 15908.</title>
        <authorList>
            <person name="Lucas S."/>
            <person name="Copeland A."/>
            <person name="Lapidus A."/>
            <person name="Glavina del Rio T."/>
            <person name="Dalin E."/>
            <person name="Tice H."/>
            <person name="Bruce D."/>
            <person name="Goodwin L."/>
            <person name="Pitluck S."/>
            <person name="Peters L."/>
            <person name="Mikhailova N."/>
            <person name="Teshima H."/>
            <person name="Kyrpides N."/>
            <person name="Mavromatis K."/>
            <person name="Ivanova N."/>
            <person name="Brettin T."/>
            <person name="Detter J.C."/>
            <person name="Han C."/>
            <person name="Larimer F."/>
            <person name="Land M."/>
            <person name="Hauser L."/>
            <person name="Markowitz V."/>
            <person name="Cheng J.-F."/>
            <person name="Hugenholtz P."/>
            <person name="Woyke T."/>
            <person name="Wu D."/>
            <person name="Spring S."/>
            <person name="Schroeder M."/>
            <person name="Brambilla E."/>
            <person name="Klenk H.-P."/>
            <person name="Eisen J.A."/>
        </authorList>
    </citation>
    <scope>NUCLEOTIDE SEQUENCE [LARGE SCALE GENOMIC DNA]</scope>
    <source>
        <strain evidence="2">DSM 15908 / JCM 11604 / IC-154</strain>
    </source>
</reference>
<dbReference type="Gene3D" id="3.90.550.10">
    <property type="entry name" value="Spore Coat Polysaccharide Biosynthesis Protein SpsA, Chain A"/>
    <property type="match status" value="1"/>
</dbReference>
<keyword evidence="2" id="KW-1185">Reference proteome</keyword>
<dbReference type="RefSeq" id="WP_015232551.1">
    <property type="nucleotide sequence ID" value="NC_019791.1"/>
</dbReference>
<dbReference type="SUPFAM" id="SSF53448">
    <property type="entry name" value="Nucleotide-diphospho-sugar transferases"/>
    <property type="match status" value="1"/>
</dbReference>
<sequence length="298" mass="34602">MICVGIPTYNRSEIFNRSLLSFYNNNYIDLILVVADADKKVEANRYKQILDQFNKKIYYQVNIGRSGSVNSRNKILILGYELGCDELIMADDDYILIDNKTPLILSLHIKNGAGMCGGKVINLARRSIDPDFFLNTIIADNLSDITGYVFLDIKHGPRYAKYVPHFFSIDGDILNKVRYDKLYDTPTAFREESDLQRQIRSLGFNIVFDPRAWIIHLDIEEGGDRNNMDENKRLYWKSFGSTSFILKWEKNIKLLSKLVMASMIIISYRPMRFISIFKGIRDSLYNFKNKNNEVLPEK</sequence>
<evidence type="ECO:0000313" key="1">
    <source>
        <dbReference type="EMBL" id="AFZ70654.1"/>
    </source>
</evidence>
<evidence type="ECO:0000313" key="2">
    <source>
        <dbReference type="Proteomes" id="UP000010469"/>
    </source>
</evidence>
<accession>L0AB63</accession>
<protein>
    <recommendedName>
        <fullName evidence="3">Glycosyltransferase</fullName>
    </recommendedName>
</protein>
<dbReference type="InParanoid" id="L0AB63"/>
<dbReference type="STRING" id="1056495.Calag_0923"/>
<dbReference type="eggNOG" id="arCOG01389">
    <property type="taxonomic scope" value="Archaea"/>
</dbReference>
<dbReference type="Proteomes" id="UP000010469">
    <property type="component" value="Chromosome"/>
</dbReference>
<dbReference type="InterPro" id="IPR029044">
    <property type="entry name" value="Nucleotide-diphossugar_trans"/>
</dbReference>
<dbReference type="GeneID" id="14212183"/>
<dbReference type="OrthoDB" id="46222at2157"/>
<dbReference type="AlphaFoldDB" id="L0AB63"/>